<dbReference type="PANTHER" id="PTHR42718:SF46">
    <property type="entry name" value="BLR6921 PROTEIN"/>
    <property type="match status" value="1"/>
</dbReference>
<organism evidence="9 10">
    <name type="scientific">Nocardia terpenica</name>
    <dbReference type="NCBI Taxonomy" id="455432"/>
    <lineage>
        <taxon>Bacteria</taxon>
        <taxon>Bacillati</taxon>
        <taxon>Actinomycetota</taxon>
        <taxon>Actinomycetes</taxon>
        <taxon>Mycobacteriales</taxon>
        <taxon>Nocardiaceae</taxon>
        <taxon>Nocardia</taxon>
    </lineage>
</organism>
<evidence type="ECO:0000256" key="7">
    <source>
        <dbReference type="SAM" id="Phobius"/>
    </source>
</evidence>
<dbReference type="Gene3D" id="1.20.1720.10">
    <property type="entry name" value="Multidrug resistance protein D"/>
    <property type="match status" value="1"/>
</dbReference>
<feature type="transmembrane region" description="Helical" evidence="7">
    <location>
        <begin position="269"/>
        <end position="288"/>
    </location>
</feature>
<dbReference type="EMBL" id="CP046173">
    <property type="protein sequence ID" value="QIS22207.1"/>
    <property type="molecule type" value="Genomic_DNA"/>
</dbReference>
<dbReference type="PANTHER" id="PTHR42718">
    <property type="entry name" value="MAJOR FACILITATOR SUPERFAMILY MULTIDRUG TRANSPORTER MFSC"/>
    <property type="match status" value="1"/>
</dbReference>
<feature type="transmembrane region" description="Helical" evidence="7">
    <location>
        <begin position="401"/>
        <end position="421"/>
    </location>
</feature>
<dbReference type="AlphaFoldDB" id="A0A6G9ZA17"/>
<name>A0A6G9ZA17_9NOCA</name>
<protein>
    <submittedName>
        <fullName evidence="9">MFS transporter</fullName>
    </submittedName>
</protein>
<proteinExistence type="predicted"/>
<feature type="transmembrane region" description="Helical" evidence="7">
    <location>
        <begin position="333"/>
        <end position="352"/>
    </location>
</feature>
<evidence type="ECO:0000256" key="1">
    <source>
        <dbReference type="ARBA" id="ARBA00004651"/>
    </source>
</evidence>
<feature type="domain" description="Major facilitator superfamily (MFS) profile" evidence="8">
    <location>
        <begin position="12"/>
        <end position="450"/>
    </location>
</feature>
<feature type="transmembrane region" description="Helical" evidence="7">
    <location>
        <begin position="140"/>
        <end position="159"/>
    </location>
</feature>
<dbReference type="InterPro" id="IPR011701">
    <property type="entry name" value="MFS"/>
</dbReference>
<dbReference type="GO" id="GO:0005886">
    <property type="term" value="C:plasma membrane"/>
    <property type="evidence" value="ECO:0007669"/>
    <property type="project" value="UniProtKB-SubCell"/>
</dbReference>
<keyword evidence="6 7" id="KW-0472">Membrane</keyword>
<dbReference type="Proteomes" id="UP000500953">
    <property type="component" value="Chromosome"/>
</dbReference>
<evidence type="ECO:0000313" key="10">
    <source>
        <dbReference type="Proteomes" id="UP000500953"/>
    </source>
</evidence>
<evidence type="ECO:0000313" key="9">
    <source>
        <dbReference type="EMBL" id="QIS22207.1"/>
    </source>
</evidence>
<dbReference type="SUPFAM" id="SSF103473">
    <property type="entry name" value="MFS general substrate transporter"/>
    <property type="match status" value="1"/>
</dbReference>
<dbReference type="PROSITE" id="PS00216">
    <property type="entry name" value="SUGAR_TRANSPORT_1"/>
    <property type="match status" value="1"/>
</dbReference>
<keyword evidence="5 7" id="KW-1133">Transmembrane helix</keyword>
<keyword evidence="2" id="KW-0813">Transport</keyword>
<sequence>MTSTATARRGGVLILLAIAQLIITVDYNIVFVALPAIARDLHFSGASGQWVISAFVVAYGGFVLLGGRLADLLGRRRMFVAGMAGFAVASLAGALVVTPWMLIAARATQGVSAAVLFPAAQALINTLFEPGPQRNRAQAINGGVGAAGLSLGALLGGVLTSLFGWSAVFAVTVPIAGIAAVVAAFRLPPDAPVAERRGLDVPGAVFVTSAVLLLVGALVQGPDAGWESMSVIACAAVGSVLLVVFVVVEMRTAAPLMRFGMLRNRYLSTAAVVMFLSQGLLSGLLYLLTIDLQDRHGYSALATGLAFLPFTVITMVSTRGAGRVVSRLGVRRTLLVGLALYALGTAVLAAGLMPNAGYAALLPGLALAALGSGLTWVSQFAAAATDIDAGEQGIAAGTVNAARNVGSAVGLAVLTAIATAAHDIQAAMYAAAVLPLLGIPAVVIGLRKSAARPAPMLVPSVRSARS</sequence>
<reference evidence="9 10" key="1">
    <citation type="journal article" date="2019" name="ACS Chem. Biol.">
        <title>Identification and Mobilization of a Cryptic Antibiotic Biosynthesis Gene Locus from a Human-Pathogenic Nocardia Isolate.</title>
        <authorList>
            <person name="Herisse M."/>
            <person name="Ishida K."/>
            <person name="Porter J.L."/>
            <person name="Howden B."/>
            <person name="Hertweck C."/>
            <person name="Stinear T.P."/>
            <person name="Pidot S.J."/>
        </authorList>
    </citation>
    <scope>NUCLEOTIDE SEQUENCE [LARGE SCALE GENOMIC DNA]</scope>
    <source>
        <strain evidence="9 10">AUSMDU00012715</strain>
    </source>
</reference>
<comment type="subcellular location">
    <subcellularLocation>
        <location evidence="1">Cell membrane</location>
        <topology evidence="1">Multi-pass membrane protein</topology>
    </subcellularLocation>
</comment>
<feature type="transmembrane region" description="Helical" evidence="7">
    <location>
        <begin position="79"/>
        <end position="103"/>
    </location>
</feature>
<evidence type="ECO:0000256" key="3">
    <source>
        <dbReference type="ARBA" id="ARBA00022475"/>
    </source>
</evidence>
<dbReference type="InterPro" id="IPR036259">
    <property type="entry name" value="MFS_trans_sf"/>
</dbReference>
<dbReference type="CDD" id="cd17321">
    <property type="entry name" value="MFS_MMR_MDR_like"/>
    <property type="match status" value="1"/>
</dbReference>
<dbReference type="Gene3D" id="1.20.1250.20">
    <property type="entry name" value="MFS general substrate transporter like domains"/>
    <property type="match status" value="1"/>
</dbReference>
<feature type="transmembrane region" description="Helical" evidence="7">
    <location>
        <begin position="225"/>
        <end position="248"/>
    </location>
</feature>
<dbReference type="Pfam" id="PF07690">
    <property type="entry name" value="MFS_1"/>
    <property type="match status" value="1"/>
</dbReference>
<gene>
    <name evidence="9" type="ORF">F6W96_31560</name>
</gene>
<evidence type="ECO:0000256" key="5">
    <source>
        <dbReference type="ARBA" id="ARBA00022989"/>
    </source>
</evidence>
<dbReference type="RefSeq" id="WP_167489644.1">
    <property type="nucleotide sequence ID" value="NZ_CP046173.1"/>
</dbReference>
<dbReference type="GO" id="GO:0022857">
    <property type="term" value="F:transmembrane transporter activity"/>
    <property type="evidence" value="ECO:0007669"/>
    <property type="project" value="InterPro"/>
</dbReference>
<keyword evidence="3" id="KW-1003">Cell membrane</keyword>
<feature type="transmembrane region" description="Helical" evidence="7">
    <location>
        <begin position="358"/>
        <end position="381"/>
    </location>
</feature>
<dbReference type="InterPro" id="IPR020846">
    <property type="entry name" value="MFS_dom"/>
</dbReference>
<feature type="transmembrane region" description="Helical" evidence="7">
    <location>
        <begin position="50"/>
        <end position="67"/>
    </location>
</feature>
<feature type="transmembrane region" description="Helical" evidence="7">
    <location>
        <begin position="199"/>
        <end position="219"/>
    </location>
</feature>
<evidence type="ECO:0000259" key="8">
    <source>
        <dbReference type="PROSITE" id="PS50850"/>
    </source>
</evidence>
<feature type="transmembrane region" description="Helical" evidence="7">
    <location>
        <begin position="427"/>
        <end position="446"/>
    </location>
</feature>
<evidence type="ECO:0000256" key="2">
    <source>
        <dbReference type="ARBA" id="ARBA00022448"/>
    </source>
</evidence>
<feature type="transmembrane region" description="Helical" evidence="7">
    <location>
        <begin position="165"/>
        <end position="187"/>
    </location>
</feature>
<evidence type="ECO:0000256" key="6">
    <source>
        <dbReference type="ARBA" id="ARBA00023136"/>
    </source>
</evidence>
<feature type="transmembrane region" description="Helical" evidence="7">
    <location>
        <begin position="109"/>
        <end position="128"/>
    </location>
</feature>
<accession>A0A6G9ZA17</accession>
<keyword evidence="4 7" id="KW-0812">Transmembrane</keyword>
<dbReference type="InterPro" id="IPR005829">
    <property type="entry name" value="Sugar_transporter_CS"/>
</dbReference>
<feature type="transmembrane region" description="Helical" evidence="7">
    <location>
        <begin position="12"/>
        <end position="38"/>
    </location>
</feature>
<dbReference type="PROSITE" id="PS50850">
    <property type="entry name" value="MFS"/>
    <property type="match status" value="1"/>
</dbReference>
<evidence type="ECO:0000256" key="4">
    <source>
        <dbReference type="ARBA" id="ARBA00022692"/>
    </source>
</evidence>
<feature type="transmembrane region" description="Helical" evidence="7">
    <location>
        <begin position="300"/>
        <end position="321"/>
    </location>
</feature>